<dbReference type="InterPro" id="IPR035909">
    <property type="entry name" value="CheB_C"/>
</dbReference>
<reference evidence="7" key="1">
    <citation type="submission" date="2015-01" db="EMBL/GenBank/DDBJ databases">
        <title>Flavisolibacter sp./LCS9/ whole genome sequencing.</title>
        <authorList>
            <person name="Kim M.K."/>
            <person name="Srinivasan S."/>
            <person name="Lee J.-J."/>
        </authorList>
    </citation>
    <scope>NUCLEOTIDE SEQUENCE [LARGE SCALE GENOMIC DNA]</scope>
    <source>
        <strain evidence="7">LCS9</strain>
    </source>
</reference>
<keyword evidence="1" id="KW-0378">Hydrolase</keyword>
<comment type="caution">
    <text evidence="4">Lacks conserved residue(s) required for the propagation of feature annotation.</text>
</comment>
<dbReference type="EMBL" id="CP011390">
    <property type="protein sequence ID" value="ANE49579.1"/>
    <property type="molecule type" value="Genomic_DNA"/>
</dbReference>
<dbReference type="Gene3D" id="3.40.50.180">
    <property type="entry name" value="Methylesterase CheB, C-terminal domain"/>
    <property type="match status" value="1"/>
</dbReference>
<organism evidence="6 7">
    <name type="scientific">Flavisolibacter tropicus</name>
    <dbReference type="NCBI Taxonomy" id="1492898"/>
    <lineage>
        <taxon>Bacteria</taxon>
        <taxon>Pseudomonadati</taxon>
        <taxon>Bacteroidota</taxon>
        <taxon>Chitinophagia</taxon>
        <taxon>Chitinophagales</taxon>
        <taxon>Chitinophagaceae</taxon>
        <taxon>Flavisolibacter</taxon>
    </lineage>
</organism>
<dbReference type="SUPFAM" id="SSF52738">
    <property type="entry name" value="Methylesterase CheB, C-terminal domain"/>
    <property type="match status" value="1"/>
</dbReference>
<dbReference type="GO" id="GO:0000156">
    <property type="term" value="F:phosphorelay response regulator activity"/>
    <property type="evidence" value="ECO:0007669"/>
    <property type="project" value="InterPro"/>
</dbReference>
<evidence type="ECO:0000313" key="7">
    <source>
        <dbReference type="Proteomes" id="UP000077177"/>
    </source>
</evidence>
<proteinExistence type="predicted"/>
<comment type="catalytic activity">
    <reaction evidence="3">
        <text>[protein]-L-glutamate 5-O-methyl ester + H2O = L-glutamyl-[protein] + methanol + H(+)</text>
        <dbReference type="Rhea" id="RHEA:23236"/>
        <dbReference type="Rhea" id="RHEA-COMP:10208"/>
        <dbReference type="Rhea" id="RHEA-COMP:10311"/>
        <dbReference type="ChEBI" id="CHEBI:15377"/>
        <dbReference type="ChEBI" id="CHEBI:15378"/>
        <dbReference type="ChEBI" id="CHEBI:17790"/>
        <dbReference type="ChEBI" id="CHEBI:29973"/>
        <dbReference type="ChEBI" id="CHEBI:82795"/>
        <dbReference type="EC" id="3.1.1.61"/>
    </reaction>
</comment>
<keyword evidence="7" id="KW-1185">Reference proteome</keyword>
<dbReference type="KEGG" id="fla:SY85_02735"/>
<dbReference type="GO" id="GO:0008984">
    <property type="term" value="F:protein-glutamate methylesterase activity"/>
    <property type="evidence" value="ECO:0007669"/>
    <property type="project" value="UniProtKB-EC"/>
</dbReference>
<dbReference type="Proteomes" id="UP000077177">
    <property type="component" value="Chromosome"/>
</dbReference>
<evidence type="ECO:0000313" key="6">
    <source>
        <dbReference type="EMBL" id="ANE49579.1"/>
    </source>
</evidence>
<sequence>MPLRANTVYIAPSAQDLILKNSKLELVARPVAGQNLCVDRFFGSMAKQELGKRAIGVILSGSGFDGVSGAQAIKSAGGLEIAQDPLSSTCKYLPQHAIEGGSVDHVAEPLQIPQLIQEYALSI</sequence>
<dbReference type="InterPro" id="IPR000673">
    <property type="entry name" value="Sig_transdc_resp-reg_Me-estase"/>
</dbReference>
<feature type="domain" description="CheB-type methylesterase" evidence="5">
    <location>
        <begin position="1"/>
        <end position="116"/>
    </location>
</feature>
<dbReference type="STRING" id="1492898.SY85_02735"/>
<dbReference type="PANTHER" id="PTHR42872:SF6">
    <property type="entry name" value="PROTEIN-GLUTAMATE METHYLESTERASE_PROTEIN-GLUTAMINE GLUTAMINASE"/>
    <property type="match status" value="1"/>
</dbReference>
<evidence type="ECO:0000256" key="3">
    <source>
        <dbReference type="ARBA" id="ARBA00048267"/>
    </source>
</evidence>
<name>A0A172TR68_9BACT</name>
<dbReference type="GO" id="GO:0006935">
    <property type="term" value="P:chemotaxis"/>
    <property type="evidence" value="ECO:0007669"/>
    <property type="project" value="InterPro"/>
</dbReference>
<reference evidence="6 7" key="2">
    <citation type="journal article" date="2016" name="Int. J. Syst. Evol. Microbiol.">
        <title>Flavisolibacter tropicus sp. nov., isolated from tropical soil.</title>
        <authorList>
            <person name="Lee J.J."/>
            <person name="Kang M.S."/>
            <person name="Kim G.S."/>
            <person name="Lee C.S."/>
            <person name="Lim S."/>
            <person name="Lee J."/>
            <person name="Roh S.H."/>
            <person name="Kang H."/>
            <person name="Ha J.M."/>
            <person name="Bae S."/>
            <person name="Jung H.Y."/>
            <person name="Kim M.K."/>
        </authorList>
    </citation>
    <scope>NUCLEOTIDE SEQUENCE [LARGE SCALE GENOMIC DNA]</scope>
    <source>
        <strain evidence="6 7">LCS9</strain>
    </source>
</reference>
<protein>
    <recommendedName>
        <fullName evidence="2">protein-glutamate methylesterase</fullName>
        <ecNumber evidence="2">3.1.1.61</ecNumber>
    </recommendedName>
</protein>
<accession>A0A172TR68</accession>
<dbReference type="AlphaFoldDB" id="A0A172TR68"/>
<dbReference type="PROSITE" id="PS50122">
    <property type="entry name" value="CHEB"/>
    <property type="match status" value="1"/>
</dbReference>
<gene>
    <name evidence="6" type="ORF">SY85_02735</name>
</gene>
<evidence type="ECO:0000259" key="5">
    <source>
        <dbReference type="PROSITE" id="PS50122"/>
    </source>
</evidence>
<evidence type="ECO:0000256" key="4">
    <source>
        <dbReference type="PROSITE-ProRule" id="PRU00050"/>
    </source>
</evidence>
<evidence type="ECO:0000256" key="1">
    <source>
        <dbReference type="ARBA" id="ARBA00022801"/>
    </source>
</evidence>
<dbReference type="Pfam" id="PF01339">
    <property type="entry name" value="CheB_methylest"/>
    <property type="match status" value="1"/>
</dbReference>
<dbReference type="PANTHER" id="PTHR42872">
    <property type="entry name" value="PROTEIN-GLUTAMATE METHYLESTERASE/PROTEIN-GLUTAMINE GLUTAMINASE"/>
    <property type="match status" value="1"/>
</dbReference>
<evidence type="ECO:0000256" key="2">
    <source>
        <dbReference type="ARBA" id="ARBA00039140"/>
    </source>
</evidence>
<dbReference type="EC" id="3.1.1.61" evidence="2"/>
<dbReference type="GO" id="GO:0005737">
    <property type="term" value="C:cytoplasm"/>
    <property type="evidence" value="ECO:0007669"/>
    <property type="project" value="InterPro"/>
</dbReference>